<dbReference type="PANTHER" id="PTHR46239:SF1">
    <property type="entry name" value="DNA REPAIR PROTEIN RAD51 HOMOLOG 3"/>
    <property type="match status" value="1"/>
</dbReference>
<evidence type="ECO:0000256" key="8">
    <source>
        <dbReference type="ARBA" id="ARBA00022763"/>
    </source>
</evidence>
<keyword evidence="6" id="KW-0597">Phosphoprotein</keyword>
<keyword evidence="11" id="KW-0496">Mitochondrion</keyword>
<keyword evidence="5" id="KW-0963">Cytoplasm</keyword>
<dbReference type="GeneTree" id="ENSGT00940000156805"/>
<dbReference type="InterPro" id="IPR027417">
    <property type="entry name" value="P-loop_NTPase"/>
</dbReference>
<keyword evidence="9" id="KW-0067">ATP-binding</keyword>
<evidence type="ECO:0000256" key="13">
    <source>
        <dbReference type="ARBA" id="ARBA00023204"/>
    </source>
</evidence>
<dbReference type="InterPro" id="IPR052093">
    <property type="entry name" value="HR_Repair_Mediator"/>
</dbReference>
<dbReference type="AlphaFoldDB" id="A0A452EP80"/>
<dbReference type="GO" id="GO:0005739">
    <property type="term" value="C:mitochondrion"/>
    <property type="evidence" value="ECO:0007669"/>
    <property type="project" value="UniProtKB-SubCell"/>
</dbReference>
<proteinExistence type="inferred from homology"/>
<evidence type="ECO:0000256" key="16">
    <source>
        <dbReference type="ARBA" id="ARBA00078130"/>
    </source>
</evidence>
<dbReference type="InterPro" id="IPR016467">
    <property type="entry name" value="DNA_recomb/repair_RecA-like"/>
</dbReference>
<dbReference type="SUPFAM" id="SSF52540">
    <property type="entry name" value="P-loop containing nucleoside triphosphate hydrolases"/>
    <property type="match status" value="1"/>
</dbReference>
<evidence type="ECO:0000256" key="11">
    <source>
        <dbReference type="ARBA" id="ARBA00023128"/>
    </source>
</evidence>
<dbReference type="InterPro" id="IPR010995">
    <property type="entry name" value="DNA_repair_Rad51/TF_NusA_a-hlx"/>
</dbReference>
<organism evidence="20 21">
    <name type="scientific">Capra hircus</name>
    <name type="common">Goat</name>
    <dbReference type="NCBI Taxonomy" id="9925"/>
    <lineage>
        <taxon>Eukaryota</taxon>
        <taxon>Metazoa</taxon>
        <taxon>Chordata</taxon>
        <taxon>Craniata</taxon>
        <taxon>Vertebrata</taxon>
        <taxon>Euteleostomi</taxon>
        <taxon>Mammalia</taxon>
        <taxon>Eutheria</taxon>
        <taxon>Laurasiatheria</taxon>
        <taxon>Artiodactyla</taxon>
        <taxon>Ruminantia</taxon>
        <taxon>Pecora</taxon>
        <taxon>Bovidae</taxon>
        <taxon>Caprinae</taxon>
        <taxon>Capra</taxon>
    </lineage>
</organism>
<dbReference type="PIRSF" id="PIRSF005856">
    <property type="entry name" value="Rad51"/>
    <property type="match status" value="1"/>
</dbReference>
<evidence type="ECO:0000313" key="21">
    <source>
        <dbReference type="Proteomes" id="UP000291000"/>
    </source>
</evidence>
<dbReference type="CDD" id="cd19492">
    <property type="entry name" value="Rad51C"/>
    <property type="match status" value="1"/>
</dbReference>
<feature type="region of interest" description="Disordered" evidence="18">
    <location>
        <begin position="349"/>
        <end position="370"/>
    </location>
</feature>
<comment type="subcellular location">
    <subcellularLocation>
        <location evidence="3">Cytoplasm</location>
        <location evidence="3">Perinuclear region</location>
    </subcellularLocation>
    <subcellularLocation>
        <location evidence="2">Mitochondrion</location>
    </subcellularLocation>
    <subcellularLocation>
        <location evidence="1">Nucleus</location>
    </subcellularLocation>
</comment>
<evidence type="ECO:0000256" key="9">
    <source>
        <dbReference type="ARBA" id="ARBA00022840"/>
    </source>
</evidence>
<evidence type="ECO:0000256" key="6">
    <source>
        <dbReference type="ARBA" id="ARBA00022553"/>
    </source>
</evidence>
<name>A0A452EP80_CAPHI</name>
<dbReference type="GO" id="GO:0033063">
    <property type="term" value="C:Rad51B-Rad51C-Rad51D-XRCC2 complex"/>
    <property type="evidence" value="ECO:0007669"/>
    <property type="project" value="TreeGrafter"/>
</dbReference>
<keyword evidence="14" id="KW-0539">Nucleus</keyword>
<evidence type="ECO:0000256" key="5">
    <source>
        <dbReference type="ARBA" id="ARBA00022490"/>
    </source>
</evidence>
<dbReference type="GO" id="GO:0008821">
    <property type="term" value="F:crossover junction DNA endonuclease activity"/>
    <property type="evidence" value="ECO:0007669"/>
    <property type="project" value="TreeGrafter"/>
</dbReference>
<dbReference type="GO" id="GO:0005524">
    <property type="term" value="F:ATP binding"/>
    <property type="evidence" value="ECO:0007669"/>
    <property type="project" value="UniProtKB-KW"/>
</dbReference>
<keyword evidence="8" id="KW-0227">DNA damage</keyword>
<protein>
    <recommendedName>
        <fullName evidence="15">DNA repair protein RAD51 homolog 3</fullName>
    </recommendedName>
    <alternativeName>
        <fullName evidence="16">RAD51 homolog C</fullName>
    </alternativeName>
    <alternativeName>
        <fullName evidence="17">RAD51-like protein 2</fullName>
    </alternativeName>
</protein>
<evidence type="ECO:0000313" key="20">
    <source>
        <dbReference type="Ensembl" id="ENSCHIP00000013992.1"/>
    </source>
</evidence>
<dbReference type="Gene3D" id="3.40.50.300">
    <property type="entry name" value="P-loop containing nucleotide triphosphate hydrolases"/>
    <property type="match status" value="1"/>
</dbReference>
<evidence type="ECO:0000256" key="14">
    <source>
        <dbReference type="ARBA" id="ARBA00023242"/>
    </source>
</evidence>
<dbReference type="GO" id="GO:0000400">
    <property type="term" value="F:four-way junction DNA binding"/>
    <property type="evidence" value="ECO:0007669"/>
    <property type="project" value="TreeGrafter"/>
</dbReference>
<dbReference type="GO" id="GO:0007131">
    <property type="term" value="P:reciprocal meiotic recombination"/>
    <property type="evidence" value="ECO:0007669"/>
    <property type="project" value="TreeGrafter"/>
</dbReference>
<dbReference type="Bgee" id="ENSCHIG00000015197">
    <property type="expression patterns" value="Expressed in thymus and 17 other cell types or tissues"/>
</dbReference>
<dbReference type="EMBL" id="LWLT01000022">
    <property type="status" value="NOT_ANNOTATED_CDS"/>
    <property type="molecule type" value="Genomic_DNA"/>
</dbReference>
<evidence type="ECO:0000256" key="18">
    <source>
        <dbReference type="SAM" id="MobiDB-lite"/>
    </source>
</evidence>
<gene>
    <name evidence="20" type="primary">RAD51C</name>
</gene>
<dbReference type="GO" id="GO:0000707">
    <property type="term" value="P:meiotic DNA recombinase assembly"/>
    <property type="evidence" value="ECO:0007669"/>
    <property type="project" value="TreeGrafter"/>
</dbReference>
<dbReference type="InterPro" id="IPR020588">
    <property type="entry name" value="RecA_ATP-bd"/>
</dbReference>
<evidence type="ECO:0000256" key="1">
    <source>
        <dbReference type="ARBA" id="ARBA00004123"/>
    </source>
</evidence>
<keyword evidence="13" id="KW-0234">DNA repair</keyword>
<accession>A0A452EP80</accession>
<dbReference type="FunFam" id="3.40.50.300:FF:001103">
    <property type="entry name" value="DNA repair protein RAD51 homolog 3"/>
    <property type="match status" value="1"/>
</dbReference>
<reference evidence="20" key="2">
    <citation type="submission" date="2025-08" db="UniProtKB">
        <authorList>
            <consortium name="Ensembl"/>
        </authorList>
    </citation>
    <scope>IDENTIFICATION</scope>
</reference>
<dbReference type="GO" id="GO:0033065">
    <property type="term" value="C:Rad51C-XRCC3 complex"/>
    <property type="evidence" value="ECO:0007669"/>
    <property type="project" value="TreeGrafter"/>
</dbReference>
<dbReference type="Proteomes" id="UP000291000">
    <property type="component" value="Chromosome 19"/>
</dbReference>
<dbReference type="Pfam" id="PF08423">
    <property type="entry name" value="Rad51"/>
    <property type="match status" value="2"/>
</dbReference>
<feature type="domain" description="RecA family profile 1" evidence="19">
    <location>
        <begin position="88"/>
        <end position="280"/>
    </location>
</feature>
<evidence type="ECO:0000256" key="7">
    <source>
        <dbReference type="ARBA" id="ARBA00022741"/>
    </source>
</evidence>
<keyword evidence="7" id="KW-0547">Nucleotide-binding</keyword>
<evidence type="ECO:0000256" key="3">
    <source>
        <dbReference type="ARBA" id="ARBA00004556"/>
    </source>
</evidence>
<evidence type="ECO:0000256" key="4">
    <source>
        <dbReference type="ARBA" id="ARBA00007095"/>
    </source>
</evidence>
<dbReference type="PANTHER" id="PTHR46239">
    <property type="entry name" value="DNA REPAIR PROTEIN RAD51 HOMOLOG 3 RAD51C"/>
    <property type="match status" value="1"/>
</dbReference>
<keyword evidence="10" id="KW-0238">DNA-binding</keyword>
<sequence length="370" mass="41375">EMQRDLVSLPLSPAVRVKLVSAGFQTAEELLEVKPSELSKEVGISKEEALETLQIIRRECLTNKTSYSVTAESGRKCTALELLEQEHTQNFIITFCSALDNILGGGIPLTKTTEICGAPGVGKTQLCMQLAVDVQIPECFGGVEGEAVFIDTEGSFMVDRVVDLATACIQHLRLIAGTQMGEEHPKALQDFTLENILSHIYYFRCRDYTELLAQVYLLSDFLSEHSKVRLVIVDGIAFPFRHDLDDLSLRTRLLNGLAQQMISLANNHRLAVSIISKGSFVIRSRLYKMFKCKGFPGGSMVRILLFWCREHRLATLYKSPSQKESTVPFQITPQGFRDAIVATAYSLQTEGSLNSRKRSRDSEEEQESKE</sequence>
<dbReference type="GO" id="GO:0048471">
    <property type="term" value="C:perinuclear region of cytoplasm"/>
    <property type="evidence" value="ECO:0007669"/>
    <property type="project" value="UniProtKB-SubCell"/>
</dbReference>
<reference evidence="20" key="3">
    <citation type="submission" date="2025-09" db="UniProtKB">
        <authorList>
            <consortium name="Ensembl"/>
        </authorList>
    </citation>
    <scope>IDENTIFICATION</scope>
</reference>
<evidence type="ECO:0000256" key="10">
    <source>
        <dbReference type="ARBA" id="ARBA00023125"/>
    </source>
</evidence>
<keyword evidence="21" id="KW-1185">Reference proteome</keyword>
<dbReference type="GO" id="GO:0005657">
    <property type="term" value="C:replication fork"/>
    <property type="evidence" value="ECO:0007669"/>
    <property type="project" value="TreeGrafter"/>
</dbReference>
<evidence type="ECO:0000259" key="19">
    <source>
        <dbReference type="PROSITE" id="PS50162"/>
    </source>
</evidence>
<evidence type="ECO:0000256" key="17">
    <source>
        <dbReference type="ARBA" id="ARBA00079681"/>
    </source>
</evidence>
<comment type="similarity">
    <text evidence="4">Belongs to the RecA family. RAD51 subfamily.</text>
</comment>
<keyword evidence="12" id="KW-0233">DNA recombination</keyword>
<dbReference type="GO" id="GO:0140664">
    <property type="term" value="F:ATP-dependent DNA damage sensor activity"/>
    <property type="evidence" value="ECO:0007669"/>
    <property type="project" value="InterPro"/>
</dbReference>
<evidence type="ECO:0000256" key="12">
    <source>
        <dbReference type="ARBA" id="ARBA00023172"/>
    </source>
</evidence>
<dbReference type="SUPFAM" id="SSF47794">
    <property type="entry name" value="Rad51 N-terminal domain-like"/>
    <property type="match status" value="1"/>
</dbReference>
<evidence type="ECO:0000256" key="15">
    <source>
        <dbReference type="ARBA" id="ARBA00040674"/>
    </source>
</evidence>
<dbReference type="PROSITE" id="PS50162">
    <property type="entry name" value="RECA_2"/>
    <property type="match status" value="1"/>
</dbReference>
<reference evidence="20 21" key="1">
    <citation type="submission" date="2016-04" db="EMBL/GenBank/DDBJ databases">
        <title>Polished mammalian reference genomes with single-molecule sequencing and chromosome conformation capture applied to the Capra hircus genome.</title>
        <authorList>
            <person name="Bickhart D.M."/>
            <person name="Koren S."/>
            <person name="Rosen B."/>
            <person name="Hastie A."/>
            <person name="Liachko I."/>
            <person name="Sullivan S.T."/>
            <person name="Burton J."/>
            <person name="Sayre B.L."/>
            <person name="Huson H.J."/>
            <person name="Lee J."/>
            <person name="Lam E."/>
            <person name="Kelley C.M."/>
            <person name="Hutchison J.L."/>
            <person name="Zhou Y."/>
            <person name="Sun J."/>
            <person name="Crisa A."/>
            <person name="Schwartz J.C."/>
            <person name="Hammond J.A."/>
            <person name="Schroeder S.G."/>
            <person name="Liu G.E."/>
            <person name="Dunham M."/>
            <person name="Shendure J."/>
            <person name="Sonstegard T.S."/>
            <person name="Phillippy A.M."/>
            <person name="Van Tassell C.P."/>
            <person name="Smith T.P."/>
        </authorList>
    </citation>
    <scope>NUCLEOTIDE SEQUENCE [LARGE SCALE GENOMIC DNA]</scope>
</reference>
<evidence type="ECO:0000256" key="2">
    <source>
        <dbReference type="ARBA" id="ARBA00004173"/>
    </source>
</evidence>
<dbReference type="InterPro" id="IPR013632">
    <property type="entry name" value="Rad51_C"/>
</dbReference>
<dbReference type="Ensembl" id="ENSCHIT00000021785.1">
    <property type="protein sequence ID" value="ENSCHIP00000013992.1"/>
    <property type="gene ID" value="ENSCHIG00000015197.1"/>
</dbReference>